<proteinExistence type="inferred from homology"/>
<dbReference type="Gene3D" id="2.60.40.420">
    <property type="entry name" value="Cupredoxins - blue copper proteins"/>
    <property type="match status" value="1"/>
</dbReference>
<name>A0A9D7XSB9_9BACT</name>
<dbReference type="AlphaFoldDB" id="A0A9D7XSB9"/>
<dbReference type="PANTHER" id="PTHR22888">
    <property type="entry name" value="CYTOCHROME C OXIDASE, SUBUNIT II"/>
    <property type="match status" value="1"/>
</dbReference>
<keyword evidence="8 13" id="KW-1133">Transmembrane helix</keyword>
<dbReference type="CDD" id="cd07185">
    <property type="entry name" value="OmpA_C-like"/>
    <property type="match status" value="1"/>
</dbReference>
<comment type="subcellular location">
    <subcellularLocation>
        <location evidence="11">Cell membrane</location>
        <topology evidence="11">Multi-pass membrane protein</topology>
    </subcellularLocation>
    <subcellularLocation>
        <location evidence="1">Membrane</location>
        <topology evidence="1">Multi-pass membrane protein</topology>
    </subcellularLocation>
</comment>
<evidence type="ECO:0000256" key="4">
    <source>
        <dbReference type="ARBA" id="ARBA00022660"/>
    </source>
</evidence>
<dbReference type="InterPro" id="IPR011759">
    <property type="entry name" value="Cyt_c_oxidase_su2_TM_dom"/>
</dbReference>
<dbReference type="Proteomes" id="UP000808337">
    <property type="component" value="Unassembled WGS sequence"/>
</dbReference>
<dbReference type="GO" id="GO:0004129">
    <property type="term" value="F:cytochrome-c oxidase activity"/>
    <property type="evidence" value="ECO:0007669"/>
    <property type="project" value="UniProtKB-EC"/>
</dbReference>
<dbReference type="InterPro" id="IPR045187">
    <property type="entry name" value="CcO_II"/>
</dbReference>
<dbReference type="EC" id="7.1.1.9" evidence="12"/>
<dbReference type="PRINTS" id="PR01021">
    <property type="entry name" value="OMPADOMAIN"/>
</dbReference>
<evidence type="ECO:0000256" key="8">
    <source>
        <dbReference type="ARBA" id="ARBA00022989"/>
    </source>
</evidence>
<feature type="domain" description="Cytochrome oxidase subunit II copper A binding" evidence="14">
    <location>
        <begin position="166"/>
        <end position="337"/>
    </location>
</feature>
<evidence type="ECO:0000256" key="11">
    <source>
        <dbReference type="RuleBase" id="RU000456"/>
    </source>
</evidence>
<accession>A0A9D7XSB9</accession>
<feature type="transmembrane region" description="Helical" evidence="13">
    <location>
        <begin position="92"/>
        <end position="113"/>
    </location>
</feature>
<dbReference type="SUPFAM" id="SSF81464">
    <property type="entry name" value="Cytochrome c oxidase subunit II-like, transmembrane region"/>
    <property type="match status" value="1"/>
</dbReference>
<dbReference type="PROSITE" id="PS50999">
    <property type="entry name" value="COX2_TM"/>
    <property type="match status" value="1"/>
</dbReference>
<organism evidence="17 18">
    <name type="scientific">Candidatus Opimibacter skivensis</name>
    <dbReference type="NCBI Taxonomy" id="2982028"/>
    <lineage>
        <taxon>Bacteria</taxon>
        <taxon>Pseudomonadati</taxon>
        <taxon>Bacteroidota</taxon>
        <taxon>Saprospiria</taxon>
        <taxon>Saprospirales</taxon>
        <taxon>Saprospiraceae</taxon>
        <taxon>Candidatus Opimibacter</taxon>
    </lineage>
</organism>
<dbReference type="InterPro" id="IPR036737">
    <property type="entry name" value="OmpA-like_sf"/>
</dbReference>
<feature type="domain" description="Cytochrome oxidase subunit II transmembrane region profile" evidence="15">
    <location>
        <begin position="67"/>
        <end position="162"/>
    </location>
</feature>
<dbReference type="SUPFAM" id="SSF103088">
    <property type="entry name" value="OmpA-like"/>
    <property type="match status" value="1"/>
</dbReference>
<evidence type="ECO:0000256" key="13">
    <source>
        <dbReference type="SAM" id="Phobius"/>
    </source>
</evidence>
<evidence type="ECO:0000259" key="14">
    <source>
        <dbReference type="PROSITE" id="PS50857"/>
    </source>
</evidence>
<gene>
    <name evidence="17" type="ORF">IPP15_03860</name>
</gene>
<evidence type="ECO:0000256" key="7">
    <source>
        <dbReference type="ARBA" id="ARBA00022982"/>
    </source>
</evidence>
<feature type="transmembrane region" description="Helical" evidence="13">
    <location>
        <begin position="47"/>
        <end position="66"/>
    </location>
</feature>
<dbReference type="InterPro" id="IPR006664">
    <property type="entry name" value="OMP_bac"/>
</dbReference>
<dbReference type="Pfam" id="PF02790">
    <property type="entry name" value="COX2_TM"/>
    <property type="match status" value="1"/>
</dbReference>
<dbReference type="GO" id="GO:0042773">
    <property type="term" value="P:ATP synthesis coupled electron transport"/>
    <property type="evidence" value="ECO:0007669"/>
    <property type="project" value="TreeGrafter"/>
</dbReference>
<reference evidence="17 18" key="1">
    <citation type="submission" date="2020-10" db="EMBL/GenBank/DDBJ databases">
        <title>Connecting structure to function with the recovery of over 1000 high-quality activated sludge metagenome-assembled genomes encoding full-length rRNA genes using long-read sequencing.</title>
        <authorList>
            <person name="Singleton C.M."/>
            <person name="Petriglieri F."/>
            <person name="Kristensen J.M."/>
            <person name="Kirkegaard R.H."/>
            <person name="Michaelsen T.Y."/>
            <person name="Andersen M.H."/>
            <person name="Karst S.M."/>
            <person name="Dueholm M.S."/>
            <person name="Nielsen P.H."/>
            <person name="Albertsen M."/>
        </authorList>
    </citation>
    <scope>NUCLEOTIDE SEQUENCE [LARGE SCALE GENOMIC DNA]</scope>
    <source>
        <strain evidence="17">Ribe_18-Q3-R11-54_MAXAC.273</strain>
    </source>
</reference>
<feature type="transmembrane region" description="Helical" evidence="13">
    <location>
        <begin position="134"/>
        <end position="155"/>
    </location>
</feature>
<keyword evidence="12" id="KW-0186">Copper</keyword>
<comment type="catalytic activity">
    <reaction evidence="12">
        <text>4 Fe(II)-[cytochrome c] + O2 + 8 H(+)(in) = 4 Fe(III)-[cytochrome c] + 2 H2O + 4 H(+)(out)</text>
        <dbReference type="Rhea" id="RHEA:11436"/>
        <dbReference type="Rhea" id="RHEA-COMP:10350"/>
        <dbReference type="Rhea" id="RHEA-COMP:14399"/>
        <dbReference type="ChEBI" id="CHEBI:15377"/>
        <dbReference type="ChEBI" id="CHEBI:15378"/>
        <dbReference type="ChEBI" id="CHEBI:15379"/>
        <dbReference type="ChEBI" id="CHEBI:29033"/>
        <dbReference type="ChEBI" id="CHEBI:29034"/>
        <dbReference type="EC" id="7.1.1.9"/>
    </reaction>
</comment>
<comment type="function">
    <text evidence="12">Subunits I and II form the functional core of the enzyme complex. Electrons originating in cytochrome c are transferred via heme a and Cu(A) to the binuclear center formed by heme a3 and Cu(B).</text>
</comment>
<dbReference type="EMBL" id="JADKGY010000001">
    <property type="protein sequence ID" value="MBK9981552.1"/>
    <property type="molecule type" value="Genomic_DNA"/>
</dbReference>
<comment type="caution">
    <text evidence="17">The sequence shown here is derived from an EMBL/GenBank/DDBJ whole genome shotgun (WGS) entry which is preliminary data.</text>
</comment>
<evidence type="ECO:0000256" key="5">
    <source>
        <dbReference type="ARBA" id="ARBA00022692"/>
    </source>
</evidence>
<evidence type="ECO:0000256" key="1">
    <source>
        <dbReference type="ARBA" id="ARBA00004141"/>
    </source>
</evidence>
<evidence type="ECO:0000256" key="10">
    <source>
        <dbReference type="PROSITE-ProRule" id="PRU00473"/>
    </source>
</evidence>
<dbReference type="PRINTS" id="PR01166">
    <property type="entry name" value="CYCOXIDASEII"/>
</dbReference>
<comment type="similarity">
    <text evidence="2 11">Belongs to the cytochrome c oxidase subunit 2 family.</text>
</comment>
<dbReference type="InterPro" id="IPR002429">
    <property type="entry name" value="CcO_II-like_C"/>
</dbReference>
<keyword evidence="4 11" id="KW-0679">Respiratory chain</keyword>
<evidence type="ECO:0000259" key="16">
    <source>
        <dbReference type="PROSITE" id="PS51123"/>
    </source>
</evidence>
<dbReference type="CDD" id="cd13919">
    <property type="entry name" value="CuRO_HCO_II_like_5"/>
    <property type="match status" value="1"/>
</dbReference>
<protein>
    <recommendedName>
        <fullName evidence="12">Cytochrome c oxidase subunit 2</fullName>
        <ecNumber evidence="12">7.1.1.9</ecNumber>
    </recommendedName>
</protein>
<dbReference type="InterPro" id="IPR006665">
    <property type="entry name" value="OmpA-like"/>
</dbReference>
<dbReference type="GO" id="GO:0005507">
    <property type="term" value="F:copper ion binding"/>
    <property type="evidence" value="ECO:0007669"/>
    <property type="project" value="InterPro"/>
</dbReference>
<evidence type="ECO:0000256" key="6">
    <source>
        <dbReference type="ARBA" id="ARBA00022967"/>
    </source>
</evidence>
<keyword evidence="9 10" id="KW-0472">Membrane</keyword>
<evidence type="ECO:0000256" key="12">
    <source>
        <dbReference type="RuleBase" id="RU004024"/>
    </source>
</evidence>
<dbReference type="Gene3D" id="1.10.287.90">
    <property type="match status" value="1"/>
</dbReference>
<dbReference type="Pfam" id="PF00691">
    <property type="entry name" value="OmpA"/>
    <property type="match status" value="1"/>
</dbReference>
<keyword evidence="5 11" id="KW-0812">Transmembrane</keyword>
<keyword evidence="3 11" id="KW-0813">Transport</keyword>
<keyword evidence="7 11" id="KW-0249">Electron transport</keyword>
<feature type="transmembrane region" description="Helical" evidence="13">
    <location>
        <begin position="6"/>
        <end position="27"/>
    </location>
</feature>
<feature type="domain" description="OmpA-like" evidence="16">
    <location>
        <begin position="389"/>
        <end position="505"/>
    </location>
</feature>
<evidence type="ECO:0000259" key="15">
    <source>
        <dbReference type="PROSITE" id="PS50999"/>
    </source>
</evidence>
<evidence type="ECO:0000313" key="18">
    <source>
        <dbReference type="Proteomes" id="UP000808337"/>
    </source>
</evidence>
<dbReference type="InterPro" id="IPR036257">
    <property type="entry name" value="Cyt_c_oxidase_su2_TM_sf"/>
</dbReference>
<keyword evidence="6" id="KW-1278">Translocase</keyword>
<sequence>MTALIILLSIALLVIVILQISKLTELYSRIRGEEEVELRSNRNQGRALLLFMIGFLILSVLSAYWMKNYMLGYGPHKSASAHGGTLDSLFNVTLFFTGIVFVLTHIALFYLAYRYKRVKGSKATHWSHNNTLEIVWSAIPAVVMTYLVVKGLLAWNTVMADIKPDDSILEIEATGYQFAWHLRYPGADGVLGARDYKKVSADNPLGQDWTDPKNFDDFHPDELWLPVNKKVRVRIIARDVLHSFFLPHFRVKMDAVPGLPTYFVFTPTKTTEEYREELSKYPEYNVHKDPNDPASPLLWEDFNYELACAELCGKSHYSMRRIVRIVSEDEYNAWLAKQQSYYQSSIRNKDSDPNKGKLLGFEIKQNRDALNFSFDKAMVDTGIPSAPGAPDLKTIQLDFVQFESGGSALTADSKYQLNDLAEIMKKYPTMRIELGGHTDNTGDPVINKTLSQQRADVTKSFLVTLGVNASRLTAVGYGQTKPIDTNDTDAGRQKNRRTELKIIAQ</sequence>
<evidence type="ECO:0000256" key="9">
    <source>
        <dbReference type="ARBA" id="ARBA00023136"/>
    </source>
</evidence>
<dbReference type="InterPro" id="IPR008972">
    <property type="entry name" value="Cupredoxin"/>
</dbReference>
<keyword evidence="12" id="KW-0479">Metal-binding</keyword>
<evidence type="ECO:0000256" key="3">
    <source>
        <dbReference type="ARBA" id="ARBA00022448"/>
    </source>
</evidence>
<dbReference type="GO" id="GO:0005886">
    <property type="term" value="C:plasma membrane"/>
    <property type="evidence" value="ECO:0007669"/>
    <property type="project" value="UniProtKB-SubCell"/>
</dbReference>
<comment type="cofactor">
    <cofactor evidence="12">
        <name>Cu cation</name>
        <dbReference type="ChEBI" id="CHEBI:23378"/>
    </cofactor>
    <text evidence="12">Binds a copper A center.</text>
</comment>
<dbReference type="Pfam" id="PF00116">
    <property type="entry name" value="COX2"/>
    <property type="match status" value="1"/>
</dbReference>
<dbReference type="PROSITE" id="PS51123">
    <property type="entry name" value="OMPA_2"/>
    <property type="match status" value="1"/>
</dbReference>
<dbReference type="PROSITE" id="PS50857">
    <property type="entry name" value="COX2_CUA"/>
    <property type="match status" value="1"/>
</dbReference>
<dbReference type="PANTHER" id="PTHR22888:SF9">
    <property type="entry name" value="CYTOCHROME C OXIDASE SUBUNIT 2"/>
    <property type="match status" value="1"/>
</dbReference>
<evidence type="ECO:0000256" key="2">
    <source>
        <dbReference type="ARBA" id="ARBA00007866"/>
    </source>
</evidence>
<evidence type="ECO:0000313" key="17">
    <source>
        <dbReference type="EMBL" id="MBK9981552.1"/>
    </source>
</evidence>
<dbReference type="SUPFAM" id="SSF49503">
    <property type="entry name" value="Cupredoxins"/>
    <property type="match status" value="1"/>
</dbReference>
<dbReference type="Gene3D" id="3.30.1330.60">
    <property type="entry name" value="OmpA-like domain"/>
    <property type="match status" value="1"/>
</dbReference>